<dbReference type="EMBL" id="HBUF01179839">
    <property type="protein sequence ID" value="CAG6655030.1"/>
    <property type="molecule type" value="Transcribed_RNA"/>
</dbReference>
<dbReference type="EC" id="2.1.1.77" evidence="3"/>
<keyword evidence="4" id="KW-0963">Cytoplasm</keyword>
<dbReference type="InterPro" id="IPR029063">
    <property type="entry name" value="SAM-dependent_MTases_sf"/>
</dbReference>
<dbReference type="EMBL" id="HBUF01179840">
    <property type="protein sequence ID" value="CAG6655031.1"/>
    <property type="molecule type" value="Transcribed_RNA"/>
</dbReference>
<feature type="coiled-coil region" evidence="8">
    <location>
        <begin position="263"/>
        <end position="290"/>
    </location>
</feature>
<evidence type="ECO:0000256" key="4">
    <source>
        <dbReference type="ARBA" id="ARBA00022490"/>
    </source>
</evidence>
<evidence type="ECO:0000256" key="3">
    <source>
        <dbReference type="ARBA" id="ARBA00011890"/>
    </source>
</evidence>
<evidence type="ECO:0000256" key="2">
    <source>
        <dbReference type="ARBA" id="ARBA00005369"/>
    </source>
</evidence>
<dbReference type="EMBL" id="HBUF01045224">
    <property type="protein sequence ID" value="CAG6619346.1"/>
    <property type="molecule type" value="Transcribed_RNA"/>
</dbReference>
<keyword evidence="6 9" id="KW-0808">Transferase</keyword>
<name>A0A8D8RU73_9HEMI</name>
<dbReference type="CDD" id="cd02440">
    <property type="entry name" value="AdoMet_MTases"/>
    <property type="match status" value="1"/>
</dbReference>
<dbReference type="GO" id="GO:0004719">
    <property type="term" value="F:protein-L-isoaspartate (D-aspartate) O-methyltransferase activity"/>
    <property type="evidence" value="ECO:0007669"/>
    <property type="project" value="UniProtKB-EC"/>
</dbReference>
<dbReference type="EMBL" id="HBUF01045225">
    <property type="protein sequence ID" value="CAG6619347.1"/>
    <property type="molecule type" value="Transcribed_RNA"/>
</dbReference>
<keyword evidence="8" id="KW-0175">Coiled coil</keyword>
<keyword evidence="7" id="KW-0949">S-adenosyl-L-methionine</keyword>
<evidence type="ECO:0000256" key="6">
    <source>
        <dbReference type="ARBA" id="ARBA00022679"/>
    </source>
</evidence>
<reference evidence="9" key="1">
    <citation type="submission" date="2021-05" db="EMBL/GenBank/DDBJ databases">
        <authorList>
            <person name="Alioto T."/>
            <person name="Alioto T."/>
            <person name="Gomez Garrido J."/>
        </authorList>
    </citation>
    <scope>NUCLEOTIDE SEQUENCE</scope>
</reference>
<dbReference type="PANTHER" id="PTHR11579:SF0">
    <property type="entry name" value="PROTEIN-L-ISOASPARTATE(D-ASPARTATE) O-METHYLTRANSFERASE"/>
    <property type="match status" value="1"/>
</dbReference>
<organism evidence="9">
    <name type="scientific">Cacopsylla melanoneura</name>
    <dbReference type="NCBI Taxonomy" id="428564"/>
    <lineage>
        <taxon>Eukaryota</taxon>
        <taxon>Metazoa</taxon>
        <taxon>Ecdysozoa</taxon>
        <taxon>Arthropoda</taxon>
        <taxon>Hexapoda</taxon>
        <taxon>Insecta</taxon>
        <taxon>Pterygota</taxon>
        <taxon>Neoptera</taxon>
        <taxon>Paraneoptera</taxon>
        <taxon>Hemiptera</taxon>
        <taxon>Sternorrhyncha</taxon>
        <taxon>Psylloidea</taxon>
        <taxon>Psyllidae</taxon>
        <taxon>Psyllinae</taxon>
        <taxon>Cacopsylla</taxon>
    </lineage>
</organism>
<accession>A0A8D8RU73</accession>
<dbReference type="EMBL" id="HBUF01179842">
    <property type="protein sequence ID" value="CAG6655033.1"/>
    <property type="molecule type" value="Transcribed_RNA"/>
</dbReference>
<dbReference type="EMBL" id="HBUF01179841">
    <property type="protein sequence ID" value="CAG6655032.1"/>
    <property type="molecule type" value="Transcribed_RNA"/>
</dbReference>
<dbReference type="GO" id="GO:0005737">
    <property type="term" value="C:cytoplasm"/>
    <property type="evidence" value="ECO:0007669"/>
    <property type="project" value="UniProtKB-SubCell"/>
</dbReference>
<evidence type="ECO:0000256" key="8">
    <source>
        <dbReference type="SAM" id="Coils"/>
    </source>
</evidence>
<dbReference type="PANTHER" id="PTHR11579">
    <property type="entry name" value="PROTEIN-L-ISOASPARTATE O-METHYLTRANSFERASE"/>
    <property type="match status" value="1"/>
</dbReference>
<evidence type="ECO:0000256" key="7">
    <source>
        <dbReference type="ARBA" id="ARBA00022691"/>
    </source>
</evidence>
<proteinExistence type="inferred from homology"/>
<comment type="subcellular location">
    <subcellularLocation>
        <location evidence="1">Cytoplasm</location>
    </subcellularLocation>
</comment>
<keyword evidence="5 9" id="KW-0489">Methyltransferase</keyword>
<evidence type="ECO:0000256" key="1">
    <source>
        <dbReference type="ARBA" id="ARBA00004496"/>
    </source>
</evidence>
<dbReference type="GO" id="GO:0032259">
    <property type="term" value="P:methylation"/>
    <property type="evidence" value="ECO:0007669"/>
    <property type="project" value="UniProtKB-KW"/>
</dbReference>
<evidence type="ECO:0000313" key="9">
    <source>
        <dbReference type="EMBL" id="CAG6655031.1"/>
    </source>
</evidence>
<dbReference type="AlphaFoldDB" id="A0A8D8RU73"/>
<sequence length="342" mass="39139">MLRLSLCFGIALCLFAYVATMWTGRHKSHESLLGSLFALGLIKREATIELMKKFDRYDFLPHAPEESWMNIPVCINYSATMPEGSHHGQTLDALYKWLKPGAKCLDIGSGTGYISACMAEMAGPTGKVYGVEHIPFIMEKSIEAIRINHPDLLDDGILEFLCQDGRRGLHEKGPFDIIHLGGSVVNNPYHLMSQLKPNGCLIAPVGLNYETQSLKRFIKYNETSFKVDDITQTIQEPLIPRYEQEKQWLESCAEFNRSFDKLCDTLKVKEIKAEKERKKAEEKLREKMATRSILDVPIDNPERFTHIVNDLSAIFAEHENDTDPFERFERKTKQMWDSKNYG</sequence>
<protein>
    <recommendedName>
        <fullName evidence="3">protein-L-isoaspartate(D-aspartate) O-methyltransferase</fullName>
        <ecNumber evidence="3">2.1.1.77</ecNumber>
    </recommendedName>
</protein>
<evidence type="ECO:0000256" key="5">
    <source>
        <dbReference type="ARBA" id="ARBA00022603"/>
    </source>
</evidence>
<dbReference type="InterPro" id="IPR000682">
    <property type="entry name" value="PCMT"/>
</dbReference>
<dbReference type="SUPFAM" id="SSF53335">
    <property type="entry name" value="S-adenosyl-L-methionine-dependent methyltransferases"/>
    <property type="match status" value="1"/>
</dbReference>
<dbReference type="Pfam" id="PF01135">
    <property type="entry name" value="PCMT"/>
    <property type="match status" value="1"/>
</dbReference>
<comment type="similarity">
    <text evidence="2">Belongs to the methyltransferase superfamily. L-isoaspartyl/D-aspartyl protein methyltransferase family.</text>
</comment>
<dbReference type="Gene3D" id="3.40.50.150">
    <property type="entry name" value="Vaccinia Virus protein VP39"/>
    <property type="match status" value="1"/>
</dbReference>